<gene>
    <name evidence="3" type="ORF">LPJ53_004621</name>
</gene>
<protein>
    <recommendedName>
        <fullName evidence="2">FHA domain-containing protein</fullName>
    </recommendedName>
</protein>
<evidence type="ECO:0000313" key="4">
    <source>
        <dbReference type="Proteomes" id="UP001149813"/>
    </source>
</evidence>
<comment type="caution">
    <text evidence="3">The sequence shown here is derived from an EMBL/GenBank/DDBJ whole genome shotgun (WGS) entry which is preliminary data.</text>
</comment>
<dbReference type="Proteomes" id="UP001149813">
    <property type="component" value="Unassembled WGS sequence"/>
</dbReference>
<dbReference type="InterPro" id="IPR000253">
    <property type="entry name" value="FHA_dom"/>
</dbReference>
<feature type="compositionally biased region" description="Basic and acidic residues" evidence="1">
    <location>
        <begin position="29"/>
        <end position="50"/>
    </location>
</feature>
<dbReference type="PROSITE" id="PS50006">
    <property type="entry name" value="FHA_DOMAIN"/>
    <property type="match status" value="1"/>
</dbReference>
<feature type="compositionally biased region" description="Basic residues" evidence="1">
    <location>
        <begin position="77"/>
        <end position="87"/>
    </location>
</feature>
<dbReference type="Pfam" id="PF00498">
    <property type="entry name" value="FHA"/>
    <property type="match status" value="1"/>
</dbReference>
<evidence type="ECO:0000313" key="3">
    <source>
        <dbReference type="EMBL" id="KAJ1720790.1"/>
    </source>
</evidence>
<feature type="region of interest" description="Disordered" evidence="1">
    <location>
        <begin position="1"/>
        <end position="252"/>
    </location>
</feature>
<feature type="compositionally biased region" description="Low complexity" evidence="1">
    <location>
        <begin position="150"/>
        <end position="167"/>
    </location>
</feature>
<dbReference type="Gene3D" id="2.60.200.20">
    <property type="match status" value="1"/>
</dbReference>
<reference evidence="3" key="1">
    <citation type="submission" date="2022-07" db="EMBL/GenBank/DDBJ databases">
        <title>Phylogenomic reconstructions and comparative analyses of Kickxellomycotina fungi.</title>
        <authorList>
            <person name="Reynolds N.K."/>
            <person name="Stajich J.E."/>
            <person name="Barry K."/>
            <person name="Grigoriev I.V."/>
            <person name="Crous P."/>
            <person name="Smith M.E."/>
        </authorList>
    </citation>
    <scope>NUCLEOTIDE SEQUENCE</scope>
    <source>
        <strain evidence="3">NBRC 32514</strain>
    </source>
</reference>
<name>A0A9W8CP01_9FUNG</name>
<dbReference type="InterPro" id="IPR008984">
    <property type="entry name" value="SMAD_FHA_dom_sf"/>
</dbReference>
<feature type="compositionally biased region" description="Basic residues" evidence="1">
    <location>
        <begin position="174"/>
        <end position="186"/>
    </location>
</feature>
<dbReference type="OrthoDB" id="444265at2759"/>
<feature type="compositionally biased region" description="Basic and acidic residues" evidence="1">
    <location>
        <begin position="95"/>
        <end position="120"/>
    </location>
</feature>
<feature type="compositionally biased region" description="Basic and acidic residues" evidence="1">
    <location>
        <begin position="63"/>
        <end position="76"/>
    </location>
</feature>
<dbReference type="EMBL" id="JANBOJ010000225">
    <property type="protein sequence ID" value="KAJ1720790.1"/>
    <property type="molecule type" value="Genomic_DNA"/>
</dbReference>
<proteinExistence type="predicted"/>
<dbReference type="InterPro" id="IPR050923">
    <property type="entry name" value="Cell_Proc_Reg/RNA_Proc"/>
</dbReference>
<dbReference type="PANTHER" id="PTHR23308">
    <property type="entry name" value="NUCLEAR INHIBITOR OF PROTEIN PHOSPHATASE-1"/>
    <property type="match status" value="1"/>
</dbReference>
<accession>A0A9W8CP01</accession>
<feature type="compositionally biased region" description="Low complexity" evidence="1">
    <location>
        <begin position="14"/>
        <end position="28"/>
    </location>
</feature>
<organism evidence="3 4">
    <name type="scientific">Coemansia erecta</name>
    <dbReference type="NCBI Taxonomy" id="147472"/>
    <lineage>
        <taxon>Eukaryota</taxon>
        <taxon>Fungi</taxon>
        <taxon>Fungi incertae sedis</taxon>
        <taxon>Zoopagomycota</taxon>
        <taxon>Kickxellomycotina</taxon>
        <taxon>Kickxellomycetes</taxon>
        <taxon>Kickxellales</taxon>
        <taxon>Kickxellaceae</taxon>
        <taxon>Coemansia</taxon>
    </lineage>
</organism>
<feature type="compositionally biased region" description="Low complexity" evidence="1">
    <location>
        <begin position="131"/>
        <end position="141"/>
    </location>
</feature>
<sequence length="377" mass="41029">MSQSPTDRKRRRSSVAASGGRRVSVSPESSEREQQRHRSDRRSAHGRASEGDGDSGSGSASVSRRENTDEHSDSRLSRRHSSMRRRSRTEGSIARIREAAEGVHPQEKSAGEEPRAESHQPRRPSHRRHASSSAKLPASASSKKEDDHALAAAAAAASSETDAPAPRTDADARRHGHSEKPRKHKKEPGAPVASKAERHGAAGGTSVSTPASTPITAPATVKPLEKTPASRPAVAATPAAERQEGGPNFGLSGKLAAEANTVNGVVLKYTEPAEARRPKDRWRIYVFKDDKDIDMHHIDTASAYLFGRDRKVADIPIDHPSCSSQHAVLQPYLIDLNSTNGSFLNGEKQPPQRFIELRSEDVIRFGFSTREYVILRE</sequence>
<feature type="compositionally biased region" description="Low complexity" evidence="1">
    <location>
        <begin position="205"/>
        <end position="221"/>
    </location>
</feature>
<dbReference type="AlphaFoldDB" id="A0A9W8CP01"/>
<dbReference type="SMART" id="SM00240">
    <property type="entry name" value="FHA"/>
    <property type="match status" value="1"/>
</dbReference>
<feature type="compositionally biased region" description="Basic residues" evidence="1">
    <location>
        <begin position="121"/>
        <end position="130"/>
    </location>
</feature>
<dbReference type="SUPFAM" id="SSF49879">
    <property type="entry name" value="SMAD/FHA domain"/>
    <property type="match status" value="1"/>
</dbReference>
<feature type="compositionally biased region" description="Low complexity" evidence="1">
    <location>
        <begin position="229"/>
        <end position="240"/>
    </location>
</feature>
<evidence type="ECO:0000256" key="1">
    <source>
        <dbReference type="SAM" id="MobiDB-lite"/>
    </source>
</evidence>
<keyword evidence="4" id="KW-1185">Reference proteome</keyword>
<evidence type="ECO:0000259" key="2">
    <source>
        <dbReference type="PROSITE" id="PS50006"/>
    </source>
</evidence>
<feature type="domain" description="FHA" evidence="2">
    <location>
        <begin position="304"/>
        <end position="349"/>
    </location>
</feature>